<reference evidence="2 3" key="1">
    <citation type="submission" date="2019-08" db="EMBL/GenBank/DDBJ databases">
        <title>Paraburkholderia sp. DCY113.</title>
        <authorList>
            <person name="Kang J."/>
        </authorList>
    </citation>
    <scope>NUCLEOTIDE SEQUENCE [LARGE SCALE GENOMIC DNA]</scope>
    <source>
        <strain evidence="2 3">DCY113</strain>
    </source>
</reference>
<sequence length="582" mass="57154">MNKFLIKLAAFEAAFLLVIAPLVASAQSYPAPTFGSLVLQNPLTPANGGTGATTSTGTGSVVLSNSPTFTTPNLGTPSAVTLTHGTGLPISTGVSGLGSGVATGLANGVTGSGSPVLATSPTLTSPALGTPSAVTLTNGIGLPIATGVSGLGTGVATGLSNAATGSGGPALSGSPTFTGTVTNNSAGNSLTIGGSTPVNGSPGTFFYPTYFGNAGTGVAAKFNRMQVGTEALSSLDLITGNNQTTSSWVSSWLPAAMPFASIAVTSQIGVNAIVAASRTSDYRTWTGGASGGAGSYFFALNDDTGTGNPIACGLCGVVMRASGVTGISLNQLDVSNFGSVVDATPNGGVVGGTTFGLGITAGAYYNTLNNATAAIYIGDGQNAKFRKGIIFFAGTNSGLDTSVGAGGGGVAIEMGTGQSLRWLDNTNAVKAEMWGTSTGVAIPQGLNGVTNGVAATAGNIGEYQPANTTGTSLTTNTPANCASKSLTAGDWDVWGTVTLVPAGTTTVAALYGGISTTSATLPSLGNYADIVATFATGQIQTLSVPMQIVNVSSPTTVYVVGQASFGASTATCNGNLYARRRH</sequence>
<protein>
    <submittedName>
        <fullName evidence="2">Uncharacterized protein</fullName>
    </submittedName>
</protein>
<dbReference type="RefSeq" id="WP_149669674.1">
    <property type="nucleotide sequence ID" value="NZ_VTUZ01000005.1"/>
</dbReference>
<keyword evidence="1" id="KW-0732">Signal</keyword>
<name>A0A5B0HDI9_9BURK</name>
<feature type="signal peptide" evidence="1">
    <location>
        <begin position="1"/>
        <end position="26"/>
    </location>
</feature>
<dbReference type="AlphaFoldDB" id="A0A5B0HDI9"/>
<evidence type="ECO:0000256" key="1">
    <source>
        <dbReference type="SAM" id="SignalP"/>
    </source>
</evidence>
<dbReference type="Proteomes" id="UP000325273">
    <property type="component" value="Unassembled WGS sequence"/>
</dbReference>
<keyword evidence="3" id="KW-1185">Reference proteome</keyword>
<dbReference type="EMBL" id="VTUZ01000005">
    <property type="protein sequence ID" value="KAA1013044.1"/>
    <property type="molecule type" value="Genomic_DNA"/>
</dbReference>
<proteinExistence type="predicted"/>
<evidence type="ECO:0000313" key="3">
    <source>
        <dbReference type="Proteomes" id="UP000325273"/>
    </source>
</evidence>
<gene>
    <name evidence="2" type="ORF">FVF58_09645</name>
</gene>
<evidence type="ECO:0000313" key="2">
    <source>
        <dbReference type="EMBL" id="KAA1013044.1"/>
    </source>
</evidence>
<feature type="chain" id="PRO_5023022449" evidence="1">
    <location>
        <begin position="27"/>
        <end position="582"/>
    </location>
</feature>
<organism evidence="2 3">
    <name type="scientific">Paraburkholderia panacisoli</name>
    <dbReference type="NCBI Taxonomy" id="2603818"/>
    <lineage>
        <taxon>Bacteria</taxon>
        <taxon>Pseudomonadati</taxon>
        <taxon>Pseudomonadota</taxon>
        <taxon>Betaproteobacteria</taxon>
        <taxon>Burkholderiales</taxon>
        <taxon>Burkholderiaceae</taxon>
        <taxon>Paraburkholderia</taxon>
    </lineage>
</organism>
<accession>A0A5B0HDI9</accession>
<comment type="caution">
    <text evidence="2">The sequence shown here is derived from an EMBL/GenBank/DDBJ whole genome shotgun (WGS) entry which is preliminary data.</text>
</comment>